<feature type="signal peptide" evidence="1">
    <location>
        <begin position="1"/>
        <end position="27"/>
    </location>
</feature>
<comment type="caution">
    <text evidence="2">The sequence shown here is derived from an EMBL/GenBank/DDBJ whole genome shotgun (WGS) entry which is preliminary data.</text>
</comment>
<sequence length="145" mass="15903">MKKFTATVAALLAAVLAIISNAQPAHAIQFYPDDLFHPAAKHFAGSGNYFTCEDGVKYNNEADKFQAVGRDRTLKLVTEERRKNDDGEKVKTYHTTYVDLPEDERIRVTILHFTGNGGWTVKGTIARHTATLASGNQSGSGGWTC</sequence>
<accession>A0ABP7IVJ6</accession>
<feature type="chain" id="PRO_5046655737" evidence="1">
    <location>
        <begin position="28"/>
        <end position="145"/>
    </location>
</feature>
<dbReference type="EMBL" id="BAABAH010000012">
    <property type="protein sequence ID" value="GAA3827702.1"/>
    <property type="molecule type" value="Genomic_DNA"/>
</dbReference>
<evidence type="ECO:0000313" key="2">
    <source>
        <dbReference type="EMBL" id="GAA3827702.1"/>
    </source>
</evidence>
<keyword evidence="3" id="KW-1185">Reference proteome</keyword>
<dbReference type="RefSeq" id="WP_344777117.1">
    <property type="nucleotide sequence ID" value="NZ_BAABAH010000012.1"/>
</dbReference>
<evidence type="ECO:0000256" key="1">
    <source>
        <dbReference type="SAM" id="SignalP"/>
    </source>
</evidence>
<gene>
    <name evidence="2" type="ORF">GCM10022242_31330</name>
</gene>
<evidence type="ECO:0000313" key="3">
    <source>
        <dbReference type="Proteomes" id="UP001501821"/>
    </source>
</evidence>
<protein>
    <submittedName>
        <fullName evidence="2">Uncharacterized protein</fullName>
    </submittedName>
</protein>
<dbReference type="Proteomes" id="UP001501821">
    <property type="component" value="Unassembled WGS sequence"/>
</dbReference>
<proteinExistence type="predicted"/>
<keyword evidence="1" id="KW-0732">Signal</keyword>
<name>A0ABP7IVJ6_9ACTN</name>
<reference evidence="3" key="1">
    <citation type="journal article" date="2019" name="Int. J. Syst. Evol. Microbiol.">
        <title>The Global Catalogue of Microorganisms (GCM) 10K type strain sequencing project: providing services to taxonomists for standard genome sequencing and annotation.</title>
        <authorList>
            <consortium name="The Broad Institute Genomics Platform"/>
            <consortium name="The Broad Institute Genome Sequencing Center for Infectious Disease"/>
            <person name="Wu L."/>
            <person name="Ma J."/>
        </authorList>
    </citation>
    <scope>NUCLEOTIDE SEQUENCE [LARGE SCALE GENOMIC DNA]</scope>
    <source>
        <strain evidence="3">JCM 16953</strain>
    </source>
</reference>
<organism evidence="2 3">
    <name type="scientific">Nocardioides panacisoli</name>
    <dbReference type="NCBI Taxonomy" id="627624"/>
    <lineage>
        <taxon>Bacteria</taxon>
        <taxon>Bacillati</taxon>
        <taxon>Actinomycetota</taxon>
        <taxon>Actinomycetes</taxon>
        <taxon>Propionibacteriales</taxon>
        <taxon>Nocardioidaceae</taxon>
        <taxon>Nocardioides</taxon>
    </lineage>
</organism>